<accession>A0AB34J3Z0</accession>
<feature type="domain" description="Lipase maturation factor 1/2 N-terminal" evidence="2">
    <location>
        <begin position="172"/>
        <end position="333"/>
    </location>
</feature>
<dbReference type="EMBL" id="JBGBPQ010000014">
    <property type="protein sequence ID" value="KAL1511420.1"/>
    <property type="molecule type" value="Genomic_DNA"/>
</dbReference>
<protein>
    <recommendedName>
        <fullName evidence="2">Lipase maturation factor 1/2 N-terminal domain-containing protein</fullName>
    </recommendedName>
</protein>
<gene>
    <name evidence="3" type="ORF">AB1Y20_006220</name>
</gene>
<feature type="transmembrane region" description="Helical" evidence="1">
    <location>
        <begin position="112"/>
        <end position="145"/>
    </location>
</feature>
<evidence type="ECO:0000313" key="4">
    <source>
        <dbReference type="Proteomes" id="UP001515480"/>
    </source>
</evidence>
<dbReference type="Pfam" id="PF06762">
    <property type="entry name" value="LMF1"/>
    <property type="match status" value="1"/>
</dbReference>
<comment type="caution">
    <text evidence="3">The sequence shown here is derived from an EMBL/GenBank/DDBJ whole genome shotgun (WGS) entry which is preliminary data.</text>
</comment>
<keyword evidence="1" id="KW-0472">Membrane</keyword>
<keyword evidence="4" id="KW-1185">Reference proteome</keyword>
<feature type="transmembrane region" description="Helical" evidence="1">
    <location>
        <begin position="54"/>
        <end position="77"/>
    </location>
</feature>
<keyword evidence="1" id="KW-1133">Transmembrane helix</keyword>
<evidence type="ECO:0000256" key="1">
    <source>
        <dbReference type="SAM" id="Phobius"/>
    </source>
</evidence>
<keyword evidence="1" id="KW-0812">Transmembrane</keyword>
<dbReference type="InterPro" id="IPR057434">
    <property type="entry name" value="LMF1/2_N"/>
</dbReference>
<dbReference type="PANTHER" id="PTHR14463">
    <property type="entry name" value="LIPASE MATURATION FACTOR"/>
    <property type="match status" value="1"/>
</dbReference>
<evidence type="ECO:0000313" key="3">
    <source>
        <dbReference type="EMBL" id="KAL1511420.1"/>
    </source>
</evidence>
<dbReference type="AlphaFoldDB" id="A0AB34J3Z0"/>
<proteinExistence type="predicted"/>
<dbReference type="Proteomes" id="UP001515480">
    <property type="component" value="Unassembled WGS sequence"/>
</dbReference>
<reference evidence="3 4" key="1">
    <citation type="journal article" date="2024" name="Science">
        <title>Giant polyketide synthase enzymes in the biosynthesis of giant marine polyether toxins.</title>
        <authorList>
            <person name="Fallon T.R."/>
            <person name="Shende V.V."/>
            <person name="Wierzbicki I.H."/>
            <person name="Pendleton A.L."/>
            <person name="Watervoot N.F."/>
            <person name="Auber R.P."/>
            <person name="Gonzalez D.J."/>
            <person name="Wisecaver J.H."/>
            <person name="Moore B.S."/>
        </authorList>
    </citation>
    <scope>NUCLEOTIDE SEQUENCE [LARGE SCALE GENOMIC DNA]</scope>
    <source>
        <strain evidence="3 4">12B1</strain>
    </source>
</reference>
<sequence>MASASPSASSHRGNNGLYGGQLPPLVTFGLSLATCALLDRSFHSPARPAPPSAAAAACLVWGLFTRAVGALYLVSFASLRPQIVAIAGARGLFPAAAHLARVRKDIAPPRRYVHFPAALFCCSATDATLRGACALGMLAGAAVVLGLPCSRWLLLGCWAIFTLLSSALPLLQYPWDCLLMETGATCALLLPPLAPVWEGRLGLEPSVPPSAAAVWTVRLLLVRVMLGMGKFKFSRGWRHDDNQLYIKWFLSWQPLPTPLAYWAHHAVPDWVFVLLMRGMYFVEVAMPACYLSTTYWLRVCAAIFTACLQLGIQLSGNYGTFNLLTCALALPLVAPACEASRRGASAAELLAAAVLNLLGLVHFPHNSYTTNVWPFAAGSREIAALPAFARRPVAAALAVARAVAPLHLAHGYGVFTPLAPRNCTWQRRVIQLRVSFDGGETCPLELHQKHNATSTCRQSLGFFAPHQPRLDHHLYYEAMEVALQETTLLSPYFAAGAPLIARLARRLIERQPDVLQLLDAQSAAALAAAPAAPTHILVHRLWVRFATPAERQASAGLVWVRCDPPPGDDGDFVDVFEAPHVRHPPESTAPKITLCGAVEGGPMHLPKLSELRIQGFWAHWPARAARR</sequence>
<name>A0AB34J3Z0_PRYPA</name>
<dbReference type="GO" id="GO:0005789">
    <property type="term" value="C:endoplasmic reticulum membrane"/>
    <property type="evidence" value="ECO:0007669"/>
    <property type="project" value="TreeGrafter"/>
</dbReference>
<organism evidence="3 4">
    <name type="scientific">Prymnesium parvum</name>
    <name type="common">Toxic golden alga</name>
    <dbReference type="NCBI Taxonomy" id="97485"/>
    <lineage>
        <taxon>Eukaryota</taxon>
        <taxon>Haptista</taxon>
        <taxon>Haptophyta</taxon>
        <taxon>Prymnesiophyceae</taxon>
        <taxon>Prymnesiales</taxon>
        <taxon>Prymnesiaceae</taxon>
        <taxon>Prymnesium</taxon>
    </lineage>
</organism>
<evidence type="ECO:0000259" key="2">
    <source>
        <dbReference type="Pfam" id="PF06762"/>
    </source>
</evidence>
<dbReference type="GO" id="GO:0051604">
    <property type="term" value="P:protein maturation"/>
    <property type="evidence" value="ECO:0007669"/>
    <property type="project" value="InterPro"/>
</dbReference>
<dbReference type="InterPro" id="IPR009613">
    <property type="entry name" value="LMF"/>
</dbReference>
<feature type="transmembrane region" description="Helical" evidence="1">
    <location>
        <begin position="22"/>
        <end position="42"/>
    </location>
</feature>